<gene>
    <name evidence="4" type="ORF">FA14DRAFT_121232</name>
</gene>
<dbReference type="InterPro" id="IPR045099">
    <property type="entry name" value="PITH1-like"/>
</dbReference>
<dbReference type="GO" id="GO:0005634">
    <property type="term" value="C:nucleus"/>
    <property type="evidence" value="ECO:0007669"/>
    <property type="project" value="TreeGrafter"/>
</dbReference>
<dbReference type="Proteomes" id="UP000245771">
    <property type="component" value="Unassembled WGS sequence"/>
</dbReference>
<dbReference type="InterPro" id="IPR008979">
    <property type="entry name" value="Galactose-bd-like_sf"/>
</dbReference>
<dbReference type="GO" id="GO:0005737">
    <property type="term" value="C:cytoplasm"/>
    <property type="evidence" value="ECO:0007669"/>
    <property type="project" value="UniProtKB-ARBA"/>
</dbReference>
<dbReference type="PANTHER" id="PTHR12175">
    <property type="entry name" value="AD039 HT014 THIOREDOXIN FAMILY TRP26"/>
    <property type="match status" value="1"/>
</dbReference>
<reference evidence="4 5" key="1">
    <citation type="journal article" date="2018" name="Mol. Biol. Evol.">
        <title>Broad Genomic Sampling Reveals a Smut Pathogenic Ancestry of the Fungal Clade Ustilaginomycotina.</title>
        <authorList>
            <person name="Kijpornyongpan T."/>
            <person name="Mondo S.J."/>
            <person name="Barry K."/>
            <person name="Sandor L."/>
            <person name="Lee J."/>
            <person name="Lipzen A."/>
            <person name="Pangilinan J."/>
            <person name="LaButti K."/>
            <person name="Hainaut M."/>
            <person name="Henrissat B."/>
            <person name="Grigoriev I.V."/>
            <person name="Spatafora J.W."/>
            <person name="Aime M.C."/>
        </authorList>
    </citation>
    <scope>NUCLEOTIDE SEQUENCE [LARGE SCALE GENOMIC DNA]</scope>
    <source>
        <strain evidence="4 5">MCA 3882</strain>
    </source>
</reference>
<dbReference type="PROSITE" id="PS51532">
    <property type="entry name" value="PITH"/>
    <property type="match status" value="1"/>
</dbReference>
<feature type="region of interest" description="Disordered" evidence="2">
    <location>
        <begin position="208"/>
        <end position="231"/>
    </location>
</feature>
<keyword evidence="5" id="KW-1185">Reference proteome</keyword>
<accession>A0A316VIV6</accession>
<dbReference type="InterPro" id="IPR037047">
    <property type="entry name" value="PITH_dom_sf"/>
</dbReference>
<dbReference type="Pfam" id="PF06201">
    <property type="entry name" value="PITH"/>
    <property type="match status" value="1"/>
</dbReference>
<evidence type="ECO:0000256" key="1">
    <source>
        <dbReference type="ARBA" id="ARBA00025788"/>
    </source>
</evidence>
<name>A0A316VIV6_9BASI</name>
<evidence type="ECO:0000313" key="5">
    <source>
        <dbReference type="Proteomes" id="UP000245771"/>
    </source>
</evidence>
<organism evidence="4 5">
    <name type="scientific">Meira miltonrushii</name>
    <dbReference type="NCBI Taxonomy" id="1280837"/>
    <lineage>
        <taxon>Eukaryota</taxon>
        <taxon>Fungi</taxon>
        <taxon>Dikarya</taxon>
        <taxon>Basidiomycota</taxon>
        <taxon>Ustilaginomycotina</taxon>
        <taxon>Exobasidiomycetes</taxon>
        <taxon>Exobasidiales</taxon>
        <taxon>Brachybasidiaceae</taxon>
        <taxon>Meira</taxon>
    </lineage>
</organism>
<evidence type="ECO:0000259" key="3">
    <source>
        <dbReference type="PROSITE" id="PS51532"/>
    </source>
</evidence>
<dbReference type="InParanoid" id="A0A316VIV6"/>
<protein>
    <submittedName>
        <fullName evidence="4">DUF1000-domain-containing protein</fullName>
    </submittedName>
</protein>
<dbReference type="AlphaFoldDB" id="A0A316VIV6"/>
<feature type="compositionally biased region" description="Basic and acidic residues" evidence="2">
    <location>
        <begin position="215"/>
        <end position="224"/>
    </location>
</feature>
<dbReference type="PANTHER" id="PTHR12175:SF1">
    <property type="entry name" value="PITH DOMAIN-CONTAINING PROTEIN 1"/>
    <property type="match status" value="1"/>
</dbReference>
<dbReference type="Gene3D" id="2.60.120.470">
    <property type="entry name" value="PITH domain"/>
    <property type="match status" value="1"/>
</dbReference>
<proteinExistence type="inferred from homology"/>
<evidence type="ECO:0000313" key="4">
    <source>
        <dbReference type="EMBL" id="PWN36233.1"/>
    </source>
</evidence>
<dbReference type="RefSeq" id="XP_025356535.1">
    <property type="nucleotide sequence ID" value="XM_025496451.1"/>
</dbReference>
<dbReference type="GeneID" id="37018232"/>
<dbReference type="EMBL" id="KZ819603">
    <property type="protein sequence ID" value="PWN36233.1"/>
    <property type="molecule type" value="Genomic_DNA"/>
</dbReference>
<evidence type="ECO:0000256" key="2">
    <source>
        <dbReference type="SAM" id="MobiDB-lite"/>
    </source>
</evidence>
<dbReference type="SUPFAM" id="SSF49785">
    <property type="entry name" value="Galactose-binding domain-like"/>
    <property type="match status" value="1"/>
</dbReference>
<feature type="domain" description="PITH" evidence="3">
    <location>
        <begin position="21"/>
        <end position="210"/>
    </location>
</feature>
<dbReference type="OrthoDB" id="2635at2759"/>
<sequence>MACNDEVTVLERQLPTGIDASQTATRGDETNLYAQIDRDKVFGLNLSDPAVASHCIKPWDKRTDLENYTESGVDDQFIITIPFIAPVRIKSILVNVGRGDFAPQRLRAFVNRPNGIDFEDLEQSIAGDARGAVGPASSGKPQADFTLQEDSIGVNEYPVSISRFQNTNSVSLVFSDAPSQSLSRLYYLGFRGTALQLQKEAGEQFDVPAANAADKPVDGIREKSSQANWAR</sequence>
<dbReference type="InterPro" id="IPR010400">
    <property type="entry name" value="PITH_dom"/>
</dbReference>
<comment type="similarity">
    <text evidence="1">Belongs to the PITHD1 family.</text>
</comment>